<dbReference type="PaxDb" id="3635-A0A1U8IJF3"/>
<dbReference type="Gene3D" id="3.30.420.10">
    <property type="entry name" value="Ribonuclease H-like superfamily/Ribonuclease H"/>
    <property type="match status" value="1"/>
</dbReference>
<accession>A0A1U8IJF3</accession>
<dbReference type="InterPro" id="IPR012337">
    <property type="entry name" value="RNaseH-like_sf"/>
</dbReference>
<dbReference type="OrthoDB" id="993362at2759"/>
<dbReference type="GO" id="GO:0003676">
    <property type="term" value="F:nucleic acid binding"/>
    <property type="evidence" value="ECO:0007669"/>
    <property type="project" value="InterPro"/>
</dbReference>
<gene>
    <name evidence="3" type="primary">LOC107895773</name>
</gene>
<reference evidence="3" key="2">
    <citation type="submission" date="2025-08" db="UniProtKB">
        <authorList>
            <consortium name="RefSeq"/>
        </authorList>
    </citation>
    <scope>IDENTIFICATION</scope>
</reference>
<sequence>MVNEGLNFDMNEIMGFVQSYAQDFSISRVIGSPSKVLRNFLWRPPTIGTIKLNFDTSFMDSTNVSIARVLATDREGQIVGACTYPSMDVANAFAAEARACERALYFALDMGFKKLILEGDSLTNIKNLNSNKMDRSIFRPISQSIWLLERHFEEIACHFVPRDVNRAAHALAMNGRYRHTPCF</sequence>
<dbReference type="CDD" id="cd06222">
    <property type="entry name" value="RNase_H_like"/>
    <property type="match status" value="1"/>
</dbReference>
<dbReference type="InterPro" id="IPR044730">
    <property type="entry name" value="RNase_H-like_dom_plant"/>
</dbReference>
<keyword evidence="2" id="KW-1185">Reference proteome</keyword>
<dbReference type="GO" id="GO:0004523">
    <property type="term" value="F:RNA-DNA hybrid ribonuclease activity"/>
    <property type="evidence" value="ECO:0007669"/>
    <property type="project" value="InterPro"/>
</dbReference>
<dbReference type="GeneID" id="107895773"/>
<evidence type="ECO:0000313" key="3">
    <source>
        <dbReference type="RefSeq" id="XP_016676488.1"/>
    </source>
</evidence>
<proteinExistence type="predicted"/>
<reference evidence="2" key="1">
    <citation type="journal article" date="2020" name="Nat. Genet.">
        <title>Genomic diversifications of five Gossypium allopolyploid species and their impact on cotton improvement.</title>
        <authorList>
            <person name="Chen Z.J."/>
            <person name="Sreedasyam A."/>
            <person name="Ando A."/>
            <person name="Song Q."/>
            <person name="De Santiago L.M."/>
            <person name="Hulse-Kemp A.M."/>
            <person name="Ding M."/>
            <person name="Ye W."/>
            <person name="Kirkbride R.C."/>
            <person name="Jenkins J."/>
            <person name="Plott C."/>
            <person name="Lovell J."/>
            <person name="Lin Y.M."/>
            <person name="Vaughn R."/>
            <person name="Liu B."/>
            <person name="Simpson S."/>
            <person name="Scheffler B.E."/>
            <person name="Wen L."/>
            <person name="Saski C.A."/>
            <person name="Grover C.E."/>
            <person name="Hu G."/>
            <person name="Conover J.L."/>
            <person name="Carlson J.W."/>
            <person name="Shu S."/>
            <person name="Boston L.B."/>
            <person name="Williams M."/>
            <person name="Peterson D.G."/>
            <person name="McGee K."/>
            <person name="Jones D.C."/>
            <person name="Wendel J.F."/>
            <person name="Stelly D.M."/>
            <person name="Grimwood J."/>
            <person name="Schmutz J."/>
        </authorList>
    </citation>
    <scope>NUCLEOTIDE SEQUENCE [LARGE SCALE GENOMIC DNA]</scope>
    <source>
        <strain evidence="2">cv. TM-1</strain>
    </source>
</reference>
<evidence type="ECO:0000259" key="1">
    <source>
        <dbReference type="Pfam" id="PF13456"/>
    </source>
</evidence>
<dbReference type="InterPro" id="IPR002156">
    <property type="entry name" value="RNaseH_domain"/>
</dbReference>
<name>A0A1U8IJF3_GOSHI</name>
<dbReference type="PANTHER" id="PTHR47074:SF61">
    <property type="entry name" value="RNASE H TYPE-1 DOMAIN-CONTAINING PROTEIN"/>
    <property type="match status" value="1"/>
</dbReference>
<evidence type="ECO:0000313" key="2">
    <source>
        <dbReference type="Proteomes" id="UP000818029"/>
    </source>
</evidence>
<dbReference type="SUPFAM" id="SSF53098">
    <property type="entry name" value="Ribonuclease H-like"/>
    <property type="match status" value="1"/>
</dbReference>
<dbReference type="Pfam" id="PF13456">
    <property type="entry name" value="RVT_3"/>
    <property type="match status" value="1"/>
</dbReference>
<dbReference type="Proteomes" id="UP000818029">
    <property type="component" value="Chromosome A10"/>
</dbReference>
<protein>
    <recommendedName>
        <fullName evidence="1">RNase H type-1 domain-containing protein</fullName>
    </recommendedName>
</protein>
<dbReference type="PANTHER" id="PTHR47074">
    <property type="entry name" value="BNAC02G40300D PROTEIN"/>
    <property type="match status" value="1"/>
</dbReference>
<dbReference type="STRING" id="3635.A0A1U8IJF3"/>
<feature type="domain" description="RNase H type-1" evidence="1">
    <location>
        <begin position="53"/>
        <end position="173"/>
    </location>
</feature>
<dbReference type="InterPro" id="IPR052929">
    <property type="entry name" value="RNase_H-like_EbsB-rel"/>
</dbReference>
<dbReference type="InterPro" id="IPR036397">
    <property type="entry name" value="RNaseH_sf"/>
</dbReference>
<dbReference type="RefSeq" id="XP_016676488.1">
    <property type="nucleotide sequence ID" value="XM_016820999.1"/>
</dbReference>
<dbReference type="KEGG" id="ghi:107895773"/>
<dbReference type="AlphaFoldDB" id="A0A1U8IJF3"/>
<organism evidence="2 3">
    <name type="scientific">Gossypium hirsutum</name>
    <name type="common">Upland cotton</name>
    <name type="synonym">Gossypium mexicanum</name>
    <dbReference type="NCBI Taxonomy" id="3635"/>
    <lineage>
        <taxon>Eukaryota</taxon>
        <taxon>Viridiplantae</taxon>
        <taxon>Streptophyta</taxon>
        <taxon>Embryophyta</taxon>
        <taxon>Tracheophyta</taxon>
        <taxon>Spermatophyta</taxon>
        <taxon>Magnoliopsida</taxon>
        <taxon>eudicotyledons</taxon>
        <taxon>Gunneridae</taxon>
        <taxon>Pentapetalae</taxon>
        <taxon>rosids</taxon>
        <taxon>malvids</taxon>
        <taxon>Malvales</taxon>
        <taxon>Malvaceae</taxon>
        <taxon>Malvoideae</taxon>
        <taxon>Gossypium</taxon>
    </lineage>
</organism>